<organism evidence="10 11">
    <name type="scientific">Cercophora newfieldiana</name>
    <dbReference type="NCBI Taxonomy" id="92897"/>
    <lineage>
        <taxon>Eukaryota</taxon>
        <taxon>Fungi</taxon>
        <taxon>Dikarya</taxon>
        <taxon>Ascomycota</taxon>
        <taxon>Pezizomycotina</taxon>
        <taxon>Sordariomycetes</taxon>
        <taxon>Sordariomycetidae</taxon>
        <taxon>Sordariales</taxon>
        <taxon>Lasiosphaeriaceae</taxon>
        <taxon>Cercophora</taxon>
    </lineage>
</organism>
<keyword evidence="7 8" id="KW-0472">Membrane</keyword>
<feature type="transmembrane region" description="Helical" evidence="8">
    <location>
        <begin position="107"/>
        <end position="124"/>
    </location>
</feature>
<evidence type="ECO:0000256" key="2">
    <source>
        <dbReference type="ARBA" id="ARBA00004477"/>
    </source>
</evidence>
<comment type="function">
    <text evidence="1">Involved in the import of GDP-mannose from the cytoplasm into the Golgi lumen.</text>
</comment>
<evidence type="ECO:0000256" key="1">
    <source>
        <dbReference type="ARBA" id="ARBA00003420"/>
    </source>
</evidence>
<accession>A0AA39YI27</accession>
<dbReference type="InterPro" id="IPR004853">
    <property type="entry name" value="Sugar_P_trans_dom"/>
</dbReference>
<name>A0AA39YI27_9PEZI</name>
<evidence type="ECO:0000256" key="4">
    <source>
        <dbReference type="ARBA" id="ARBA00011182"/>
    </source>
</evidence>
<evidence type="ECO:0000256" key="5">
    <source>
        <dbReference type="ARBA" id="ARBA00022692"/>
    </source>
</evidence>
<feature type="transmembrane region" description="Helical" evidence="8">
    <location>
        <begin position="41"/>
        <end position="63"/>
    </location>
</feature>
<dbReference type="Pfam" id="PF03151">
    <property type="entry name" value="TPT"/>
    <property type="match status" value="1"/>
</dbReference>
<feature type="transmembrane region" description="Helical" evidence="8">
    <location>
        <begin position="224"/>
        <end position="243"/>
    </location>
</feature>
<feature type="transmembrane region" description="Helical" evidence="8">
    <location>
        <begin position="258"/>
        <end position="279"/>
    </location>
</feature>
<feature type="transmembrane region" description="Helical" evidence="8">
    <location>
        <begin position="130"/>
        <end position="154"/>
    </location>
</feature>
<reference evidence="10" key="1">
    <citation type="submission" date="2023-06" db="EMBL/GenBank/DDBJ databases">
        <title>Genome-scale phylogeny and comparative genomics of the fungal order Sordariales.</title>
        <authorList>
            <consortium name="Lawrence Berkeley National Laboratory"/>
            <person name="Hensen N."/>
            <person name="Bonometti L."/>
            <person name="Westerberg I."/>
            <person name="Brannstrom I.O."/>
            <person name="Guillou S."/>
            <person name="Cros-Aarteil S."/>
            <person name="Calhoun S."/>
            <person name="Haridas S."/>
            <person name="Kuo A."/>
            <person name="Mondo S."/>
            <person name="Pangilinan J."/>
            <person name="Riley R."/>
            <person name="Labutti K."/>
            <person name="Andreopoulos B."/>
            <person name="Lipzen A."/>
            <person name="Chen C."/>
            <person name="Yanf M."/>
            <person name="Daum C."/>
            <person name="Ng V."/>
            <person name="Clum A."/>
            <person name="Steindorff A."/>
            <person name="Ohm R."/>
            <person name="Martin F."/>
            <person name="Silar P."/>
            <person name="Natvig D."/>
            <person name="Lalanne C."/>
            <person name="Gautier V."/>
            <person name="Ament-Velasquez S.L."/>
            <person name="Kruys A."/>
            <person name="Hutchinson M.I."/>
            <person name="Powell A.J."/>
            <person name="Barry K."/>
            <person name="Miller A.N."/>
            <person name="Grigoriev I.V."/>
            <person name="Debuchy R."/>
            <person name="Gladieux P."/>
            <person name="Thoren M.H."/>
            <person name="Johannesson H."/>
        </authorList>
    </citation>
    <scope>NUCLEOTIDE SEQUENCE</scope>
    <source>
        <strain evidence="10">SMH2532-1</strain>
    </source>
</reference>
<evidence type="ECO:0000313" key="10">
    <source>
        <dbReference type="EMBL" id="KAK0651942.1"/>
    </source>
</evidence>
<evidence type="ECO:0000256" key="8">
    <source>
        <dbReference type="SAM" id="Phobius"/>
    </source>
</evidence>
<dbReference type="PANTHER" id="PTHR11132">
    <property type="entry name" value="SOLUTE CARRIER FAMILY 35"/>
    <property type="match status" value="1"/>
</dbReference>
<sequence>MAGERDERDAEHGLISGEEKVVVGGTQHGSGRRLGKSIHPVFYIAAWIFLSNTTILFNGWLIGNRGFKYPATLTCWHLIFATFATQVLARTTSLLDERKTVKMTGKVYVRAIVPIGLLYSASLVCSNMVYLYLSVAFIQMLKSASPVIVLLTAWAWRVEKPSLKRFINVTVIVFGVGLASAGEINFSFIGFLFQLGGTTAEAMRLIMIQILLSDEGQKMDPLVSLYYFAPVCALMNIFIAGAAEAPTFDFADIAKVGYGLLLLNAAVAFLLNVSSIFLIGKTSGLVMTLTGIFKSILLVLLSVLIWNTSISALQFIGYGIAMAGLTYYSLGWEQIVALTNGFTSWLMTVFGSHGAETTLC</sequence>
<evidence type="ECO:0000256" key="6">
    <source>
        <dbReference type="ARBA" id="ARBA00022989"/>
    </source>
</evidence>
<comment type="similarity">
    <text evidence="3">Belongs to the TPT transporter family. SLC35D subfamily.</text>
</comment>
<protein>
    <submittedName>
        <fullName evidence="10">Triose-phosphate transporter family-domain-containing protein</fullName>
    </submittedName>
</protein>
<feature type="transmembrane region" description="Helical" evidence="8">
    <location>
        <begin position="286"/>
        <end position="306"/>
    </location>
</feature>
<feature type="transmembrane region" description="Helical" evidence="8">
    <location>
        <begin position="69"/>
        <end position="87"/>
    </location>
</feature>
<dbReference type="GO" id="GO:0005789">
    <property type="term" value="C:endoplasmic reticulum membrane"/>
    <property type="evidence" value="ECO:0007669"/>
    <property type="project" value="UniProtKB-SubCell"/>
</dbReference>
<evidence type="ECO:0000313" key="11">
    <source>
        <dbReference type="Proteomes" id="UP001174936"/>
    </source>
</evidence>
<feature type="transmembrane region" description="Helical" evidence="8">
    <location>
        <begin position="166"/>
        <end position="182"/>
    </location>
</feature>
<keyword evidence="5 8" id="KW-0812">Transmembrane</keyword>
<dbReference type="EMBL" id="JAULSV010000002">
    <property type="protein sequence ID" value="KAK0651942.1"/>
    <property type="molecule type" value="Genomic_DNA"/>
</dbReference>
<comment type="caution">
    <text evidence="10">The sequence shown here is derived from an EMBL/GenBank/DDBJ whole genome shotgun (WGS) entry which is preliminary data.</text>
</comment>
<dbReference type="Proteomes" id="UP001174936">
    <property type="component" value="Unassembled WGS sequence"/>
</dbReference>
<feature type="transmembrane region" description="Helical" evidence="8">
    <location>
        <begin position="312"/>
        <end position="330"/>
    </location>
</feature>
<comment type="subcellular location">
    <subcellularLocation>
        <location evidence="2">Endoplasmic reticulum membrane</location>
        <topology evidence="2">Multi-pass membrane protein</topology>
    </subcellularLocation>
</comment>
<keyword evidence="11" id="KW-1185">Reference proteome</keyword>
<keyword evidence="6 8" id="KW-1133">Transmembrane helix</keyword>
<feature type="domain" description="Sugar phosphate transporter" evidence="9">
    <location>
        <begin position="42"/>
        <end position="329"/>
    </location>
</feature>
<dbReference type="AlphaFoldDB" id="A0AA39YI27"/>
<proteinExistence type="inferred from homology"/>
<evidence type="ECO:0000256" key="3">
    <source>
        <dbReference type="ARBA" id="ARBA00010425"/>
    </source>
</evidence>
<comment type="subunit">
    <text evidence="4">Homooligomer.</text>
</comment>
<evidence type="ECO:0000256" key="7">
    <source>
        <dbReference type="ARBA" id="ARBA00023136"/>
    </source>
</evidence>
<evidence type="ECO:0000259" key="9">
    <source>
        <dbReference type="Pfam" id="PF03151"/>
    </source>
</evidence>
<gene>
    <name evidence="10" type="ORF">B0T16DRAFT_405038</name>
</gene>
<dbReference type="InterPro" id="IPR050186">
    <property type="entry name" value="TPT_transporter"/>
</dbReference>